<dbReference type="Gene3D" id="3.30.2350.10">
    <property type="entry name" value="Pseudouridine synthase"/>
    <property type="match status" value="1"/>
</dbReference>
<gene>
    <name evidence="8" type="ORF">MCFN_03130</name>
</gene>
<name>A0A059XRV4_9BACT</name>
<dbReference type="Proteomes" id="UP000027088">
    <property type="component" value="Chromosome"/>
</dbReference>
<proteinExistence type="inferred from homology"/>
<dbReference type="SUPFAM" id="SSF55120">
    <property type="entry name" value="Pseudouridine synthase"/>
    <property type="match status" value="1"/>
</dbReference>
<comment type="catalytic activity">
    <reaction evidence="1">
        <text>a uridine in RNA = a pseudouridine in RNA</text>
        <dbReference type="Rhea" id="RHEA:48348"/>
        <dbReference type="Rhea" id="RHEA-COMP:12068"/>
        <dbReference type="Rhea" id="RHEA-COMP:12069"/>
        <dbReference type="ChEBI" id="CHEBI:65314"/>
        <dbReference type="ChEBI" id="CHEBI:65315"/>
    </reaction>
</comment>
<protein>
    <recommendedName>
        <fullName evidence="4">RNA pseudouridylate synthase</fullName>
    </recommendedName>
    <alternativeName>
        <fullName evidence="5">RNA-uridine isomerase</fullName>
    </alternativeName>
</protein>
<dbReference type="CDD" id="cd00165">
    <property type="entry name" value="S4"/>
    <property type="match status" value="1"/>
</dbReference>
<feature type="domain" description="RNA-binding S4" evidence="7">
    <location>
        <begin position="15"/>
        <end position="71"/>
    </location>
</feature>
<dbReference type="SMART" id="SM00363">
    <property type="entry name" value="S4"/>
    <property type="match status" value="1"/>
</dbReference>
<dbReference type="KEGG" id="mcr:MCFN_03130"/>
<dbReference type="GO" id="GO:0003723">
    <property type="term" value="F:RNA binding"/>
    <property type="evidence" value="ECO:0007669"/>
    <property type="project" value="UniProtKB-KW"/>
</dbReference>
<dbReference type="GO" id="GO:0120159">
    <property type="term" value="F:rRNA pseudouridine synthase activity"/>
    <property type="evidence" value="ECO:0007669"/>
    <property type="project" value="UniProtKB-ARBA"/>
</dbReference>
<dbReference type="InterPro" id="IPR002942">
    <property type="entry name" value="S4_RNA-bd"/>
</dbReference>
<evidence type="ECO:0000256" key="5">
    <source>
        <dbReference type="ARBA" id="ARBA00033164"/>
    </source>
</evidence>
<dbReference type="GO" id="GO:0000455">
    <property type="term" value="P:enzyme-directed rRNA pseudouridine synthesis"/>
    <property type="evidence" value="ECO:0007669"/>
    <property type="project" value="UniProtKB-ARBA"/>
</dbReference>
<reference evidence="8 9" key="1">
    <citation type="journal article" date="2014" name="Genome Announc.">
        <title>Complete Genome Sequence of the Bovine Mastitis Pathogen Mycoplasma californicum Strain ST-6T (ATCC 33461T).</title>
        <authorList>
            <person name="Calcutt M.J."/>
            <person name="Foecking M.F."/>
            <person name="Fox L.K."/>
        </authorList>
    </citation>
    <scope>NUCLEOTIDE SEQUENCE [LARGE SCALE GENOMIC DNA]</scope>
    <source>
        <strain evidence="8 9">ST-6</strain>
    </source>
</reference>
<evidence type="ECO:0000313" key="8">
    <source>
        <dbReference type="EMBL" id="AIA29740.1"/>
    </source>
</evidence>
<dbReference type="RefSeq" id="WP_038562245.1">
    <property type="nucleotide sequence ID" value="NZ_CP007521.1"/>
</dbReference>
<dbReference type="PROSITE" id="PS50889">
    <property type="entry name" value="S4"/>
    <property type="match status" value="1"/>
</dbReference>
<evidence type="ECO:0000313" key="9">
    <source>
        <dbReference type="Proteomes" id="UP000027088"/>
    </source>
</evidence>
<sequence>MAKHTFITTQNDQGRKLIKFLASIFKKTPLSKIHKILRVGDVKINSQRIKNPNFIVQADQTIEIFGLNNNDATLFTHKKNNQNLSIVYEDDNILIINKQINTLVHGHPKSLDNQVLNYLKFNQTTSFKPSHVGRLDKITSGIIVYAKNYSTLAQLNSKHSNFTKIYKFIPTKPIKTGEYNFWIEKDEMNQKMKVVNHSTKNACIAKTLIYSVNNQYFAEILTGRKHQIRLSCAYLDAPILGDVKYGAKPDKRVYLHSYSITFNALEGNIEYLNQKTFKIEPDNWV</sequence>
<dbReference type="InterPro" id="IPR036986">
    <property type="entry name" value="S4_RNA-bd_sf"/>
</dbReference>
<evidence type="ECO:0000259" key="7">
    <source>
        <dbReference type="SMART" id="SM00363"/>
    </source>
</evidence>
<dbReference type="AlphaFoldDB" id="A0A059XRV4"/>
<dbReference type="PANTHER" id="PTHR21600">
    <property type="entry name" value="MITOCHONDRIAL RNA PSEUDOURIDINE SYNTHASE"/>
    <property type="match status" value="1"/>
</dbReference>
<dbReference type="eggNOG" id="COG0564">
    <property type="taxonomic scope" value="Bacteria"/>
</dbReference>
<evidence type="ECO:0000256" key="4">
    <source>
        <dbReference type="ARBA" id="ARBA00031870"/>
    </source>
</evidence>
<evidence type="ECO:0000256" key="1">
    <source>
        <dbReference type="ARBA" id="ARBA00000073"/>
    </source>
</evidence>
<dbReference type="InterPro" id="IPR006145">
    <property type="entry name" value="PsdUridine_synth_RsuA/RluA"/>
</dbReference>
<keyword evidence="9" id="KW-1185">Reference proteome</keyword>
<evidence type="ECO:0000256" key="3">
    <source>
        <dbReference type="ARBA" id="ARBA00023235"/>
    </source>
</evidence>
<dbReference type="Gene3D" id="3.10.290.10">
    <property type="entry name" value="RNA-binding S4 domain"/>
    <property type="match status" value="1"/>
</dbReference>
<keyword evidence="3" id="KW-0413">Isomerase</keyword>
<comment type="similarity">
    <text evidence="2">Belongs to the pseudouridine synthase RluA family.</text>
</comment>
<accession>A0A059XRV4</accession>
<evidence type="ECO:0000256" key="6">
    <source>
        <dbReference type="PROSITE-ProRule" id="PRU00182"/>
    </source>
</evidence>
<dbReference type="CDD" id="cd02869">
    <property type="entry name" value="PseudoU_synth_RluA_like"/>
    <property type="match status" value="1"/>
</dbReference>
<dbReference type="InterPro" id="IPR050188">
    <property type="entry name" value="RluA_PseudoU_synthase"/>
</dbReference>
<organism evidence="8 9">
    <name type="scientific">Mycoplasmopsis californica</name>
    <dbReference type="NCBI Taxonomy" id="2113"/>
    <lineage>
        <taxon>Bacteria</taxon>
        <taxon>Bacillati</taxon>
        <taxon>Mycoplasmatota</taxon>
        <taxon>Mycoplasmoidales</taxon>
        <taxon>Metamycoplasmataceae</taxon>
        <taxon>Mycoplasmopsis</taxon>
    </lineage>
</organism>
<dbReference type="Pfam" id="PF00849">
    <property type="entry name" value="PseudoU_synth_2"/>
    <property type="match status" value="1"/>
</dbReference>
<evidence type="ECO:0000256" key="2">
    <source>
        <dbReference type="ARBA" id="ARBA00010876"/>
    </source>
</evidence>
<dbReference type="EMBL" id="CP007521">
    <property type="protein sequence ID" value="AIA29740.1"/>
    <property type="molecule type" value="Genomic_DNA"/>
</dbReference>
<dbReference type="InterPro" id="IPR020103">
    <property type="entry name" value="PsdUridine_synth_cat_dom_sf"/>
</dbReference>
<keyword evidence="6" id="KW-0694">RNA-binding</keyword>